<feature type="region of interest" description="Disordered" evidence="1">
    <location>
        <begin position="731"/>
        <end position="784"/>
    </location>
</feature>
<feature type="transmembrane region" description="Helical" evidence="2">
    <location>
        <begin position="6"/>
        <end position="26"/>
    </location>
</feature>
<keyword evidence="2" id="KW-0472">Membrane</keyword>
<keyword evidence="2" id="KW-1133">Transmembrane helix</keyword>
<evidence type="ECO:0000313" key="3">
    <source>
        <dbReference type="EMBL" id="KAI9248304.1"/>
    </source>
</evidence>
<keyword evidence="2" id="KW-0812">Transmembrane</keyword>
<gene>
    <name evidence="3" type="ORF">BDA99DRAFT_542663</name>
</gene>
<feature type="region of interest" description="Disordered" evidence="1">
    <location>
        <begin position="301"/>
        <end position="321"/>
    </location>
</feature>
<name>A0AAD5JYV5_9FUNG</name>
<feature type="region of interest" description="Disordered" evidence="1">
    <location>
        <begin position="653"/>
        <end position="680"/>
    </location>
</feature>
<reference evidence="3" key="2">
    <citation type="submission" date="2023-02" db="EMBL/GenBank/DDBJ databases">
        <authorList>
            <consortium name="DOE Joint Genome Institute"/>
            <person name="Mondo S.J."/>
            <person name="Chang Y."/>
            <person name="Wang Y."/>
            <person name="Ahrendt S."/>
            <person name="Andreopoulos W."/>
            <person name="Barry K."/>
            <person name="Beard J."/>
            <person name="Benny G.L."/>
            <person name="Blankenship S."/>
            <person name="Bonito G."/>
            <person name="Cuomo C."/>
            <person name="Desiro A."/>
            <person name="Gervers K.A."/>
            <person name="Hundley H."/>
            <person name="Kuo A."/>
            <person name="LaButti K."/>
            <person name="Lang B.F."/>
            <person name="Lipzen A."/>
            <person name="O'Donnell K."/>
            <person name="Pangilinan J."/>
            <person name="Reynolds N."/>
            <person name="Sandor L."/>
            <person name="Smith M.W."/>
            <person name="Tsang A."/>
            <person name="Grigoriev I.V."/>
            <person name="Stajich J.E."/>
            <person name="Spatafora J.W."/>
        </authorList>
    </citation>
    <scope>NUCLEOTIDE SEQUENCE</scope>
    <source>
        <strain evidence="3">RSA 2281</strain>
    </source>
</reference>
<reference evidence="3" key="1">
    <citation type="journal article" date="2022" name="IScience">
        <title>Evolution of zygomycete secretomes and the origins of terrestrial fungal ecologies.</title>
        <authorList>
            <person name="Chang Y."/>
            <person name="Wang Y."/>
            <person name="Mondo S."/>
            <person name="Ahrendt S."/>
            <person name="Andreopoulos W."/>
            <person name="Barry K."/>
            <person name="Beard J."/>
            <person name="Benny G.L."/>
            <person name="Blankenship S."/>
            <person name="Bonito G."/>
            <person name="Cuomo C."/>
            <person name="Desiro A."/>
            <person name="Gervers K.A."/>
            <person name="Hundley H."/>
            <person name="Kuo A."/>
            <person name="LaButti K."/>
            <person name="Lang B.F."/>
            <person name="Lipzen A."/>
            <person name="O'Donnell K."/>
            <person name="Pangilinan J."/>
            <person name="Reynolds N."/>
            <person name="Sandor L."/>
            <person name="Smith M.E."/>
            <person name="Tsang A."/>
            <person name="Grigoriev I.V."/>
            <person name="Stajich J.E."/>
            <person name="Spatafora J.W."/>
        </authorList>
    </citation>
    <scope>NUCLEOTIDE SEQUENCE</scope>
    <source>
        <strain evidence="3">RSA 2281</strain>
    </source>
</reference>
<sequence length="885" mass="98864">MWYYGALLFSIVLATICSVLIIAKFARQKDIFAGTLDMASRGDASGNTETMIPHRRPIRVGQKTTVIFRKVIFRCICYPLSKGCGVGIEATGTHGSFIPLGVLAADALLGNLIGFFISCIYFTDPAVIAVAREISKRTKRRYVDEYCPVETLLKKPPLPPSSAISFPPISAPSLDQVSMRGSRRLFSADDASTVSKHSSRSDLSIYTSTLSAPSSETSELQFNMNLFHGQQLAQDAVQGRTSVALGVVGNAAAKKRKPADNSPREEIVRSATGRRYTYPHVDIYDPHGRLQDLVNRLSNSARISPSIDSPTSQLPSNTEEEQSPHTYSWFKRTYHVFFPCLVPHNEKDDILFMMPMHIIGGNRSIRRAGGMDTVTMNEMWALNEIQRRQSLRNQNSMAGRVSRSTLSGLHDSRNEQAVQIVECYTHPRLAMLIHWLLIHVFCVKPSNQDRERPLELVNMTAGQATPLVDPIKMPTPIVGRSIDQQQQQLQQLPQHQLTQASSLSSAQTYISDIKTEGNETIDEFENKDKFFKRSSVRAVSFVSLTASASPLGSLKSKPGFSARSSSSTNSQNEDRLRLSEDNDADPKGKRPILQRLRSFEREPPFISLRPGKDTSSRKSIKSPTSSSPVSAEKFVLTITDTGGDAEHHEIYPIHPAESSSKQQSSTGSKEHRPRIFRRVSDITPQAWAKDKSLLQHVWGRGASPSKSIKIAKQFAEKVGETSIVKSMNHRQSDVSLPISDDYSEGLSPPQSIQFSPTSPERNDSEMFAQPLDARPQKFSKKEKREVSLDSDISNTVQLESSTAKKLMLDDFGMDHFVEPSSRRRRPTDKEKQIIDRALESVNGFSSGGTRVVYIRNWEQVGEDRAVEREEPWDFDVLLLRNMEHL</sequence>
<organism evidence="3 4">
    <name type="scientific">Phascolomyces articulosus</name>
    <dbReference type="NCBI Taxonomy" id="60185"/>
    <lineage>
        <taxon>Eukaryota</taxon>
        <taxon>Fungi</taxon>
        <taxon>Fungi incertae sedis</taxon>
        <taxon>Mucoromycota</taxon>
        <taxon>Mucoromycotina</taxon>
        <taxon>Mucoromycetes</taxon>
        <taxon>Mucorales</taxon>
        <taxon>Lichtheimiaceae</taxon>
        <taxon>Phascolomyces</taxon>
    </lineage>
</organism>
<feature type="compositionally biased region" description="Polar residues" evidence="1">
    <location>
        <begin position="748"/>
        <end position="759"/>
    </location>
</feature>
<feature type="compositionally biased region" description="Low complexity" evidence="1">
    <location>
        <begin position="561"/>
        <end position="570"/>
    </location>
</feature>
<feature type="compositionally biased region" description="Polar residues" evidence="1">
    <location>
        <begin position="301"/>
        <end position="317"/>
    </location>
</feature>
<accession>A0AAD5JYV5</accession>
<evidence type="ECO:0000313" key="4">
    <source>
        <dbReference type="Proteomes" id="UP001209540"/>
    </source>
</evidence>
<proteinExistence type="predicted"/>
<dbReference type="AlphaFoldDB" id="A0AAD5JYV5"/>
<comment type="caution">
    <text evidence="3">The sequence shown here is derived from an EMBL/GenBank/DDBJ whole genome shotgun (WGS) entry which is preliminary data.</text>
</comment>
<keyword evidence="4" id="KW-1185">Reference proteome</keyword>
<dbReference type="Proteomes" id="UP001209540">
    <property type="component" value="Unassembled WGS sequence"/>
</dbReference>
<evidence type="ECO:0000256" key="2">
    <source>
        <dbReference type="SAM" id="Phobius"/>
    </source>
</evidence>
<feature type="compositionally biased region" description="Low complexity" evidence="1">
    <location>
        <begin position="658"/>
        <end position="667"/>
    </location>
</feature>
<feature type="compositionally biased region" description="Basic and acidic residues" evidence="1">
    <location>
        <begin position="572"/>
        <end position="588"/>
    </location>
</feature>
<feature type="region of interest" description="Disordered" evidence="1">
    <location>
        <begin position="552"/>
        <end position="627"/>
    </location>
</feature>
<evidence type="ECO:0000256" key="1">
    <source>
        <dbReference type="SAM" id="MobiDB-lite"/>
    </source>
</evidence>
<dbReference type="EMBL" id="JAIXMP010000039">
    <property type="protein sequence ID" value="KAI9248304.1"/>
    <property type="molecule type" value="Genomic_DNA"/>
</dbReference>
<feature type="transmembrane region" description="Helical" evidence="2">
    <location>
        <begin position="97"/>
        <end position="123"/>
    </location>
</feature>
<protein>
    <submittedName>
        <fullName evidence="3">Uncharacterized protein</fullName>
    </submittedName>
</protein>